<dbReference type="CDD" id="cd02440">
    <property type="entry name" value="AdoMet_MTases"/>
    <property type="match status" value="1"/>
</dbReference>
<protein>
    <submittedName>
        <fullName evidence="3">Class I SAM-dependent methyltransferase</fullName>
        <ecNumber evidence="3">2.1.-.-</ecNumber>
    </submittedName>
</protein>
<dbReference type="EMBL" id="JAYWLC010000018">
    <property type="protein sequence ID" value="MER5173391.1"/>
    <property type="molecule type" value="Genomic_DNA"/>
</dbReference>
<dbReference type="InterPro" id="IPR041698">
    <property type="entry name" value="Methyltransf_25"/>
</dbReference>
<dbReference type="Gene3D" id="3.40.50.150">
    <property type="entry name" value="Vaccinia Virus protein VP39"/>
    <property type="match status" value="1"/>
</dbReference>
<feature type="domain" description="Methyltransferase" evidence="2">
    <location>
        <begin position="35"/>
        <end position="127"/>
    </location>
</feature>
<evidence type="ECO:0000259" key="2">
    <source>
        <dbReference type="Pfam" id="PF13649"/>
    </source>
</evidence>
<organism evidence="3 4">
    <name type="scientific">Thioclava kandeliae</name>
    <dbReference type="NCBI Taxonomy" id="3070818"/>
    <lineage>
        <taxon>Bacteria</taxon>
        <taxon>Pseudomonadati</taxon>
        <taxon>Pseudomonadota</taxon>
        <taxon>Alphaproteobacteria</taxon>
        <taxon>Rhodobacterales</taxon>
        <taxon>Paracoccaceae</taxon>
        <taxon>Thioclava</taxon>
    </lineage>
</organism>
<evidence type="ECO:0000313" key="3">
    <source>
        <dbReference type="EMBL" id="MER5173391.1"/>
    </source>
</evidence>
<keyword evidence="4" id="KW-1185">Reference proteome</keyword>
<keyword evidence="1 3" id="KW-0808">Transferase</keyword>
<accession>A0ABV1SLA4</accession>
<proteinExistence type="predicted"/>
<dbReference type="GO" id="GO:0008168">
    <property type="term" value="F:methyltransferase activity"/>
    <property type="evidence" value="ECO:0007669"/>
    <property type="project" value="UniProtKB-KW"/>
</dbReference>
<dbReference type="SUPFAM" id="SSF53335">
    <property type="entry name" value="S-adenosyl-L-methionine-dependent methyltransferases"/>
    <property type="match status" value="1"/>
</dbReference>
<dbReference type="PANTHER" id="PTHR43861">
    <property type="entry name" value="TRANS-ACONITATE 2-METHYLTRANSFERASE-RELATED"/>
    <property type="match status" value="1"/>
</dbReference>
<dbReference type="PANTHER" id="PTHR43861:SF3">
    <property type="entry name" value="PUTATIVE (AFU_ORTHOLOGUE AFUA_2G14390)-RELATED"/>
    <property type="match status" value="1"/>
</dbReference>
<dbReference type="RefSeq" id="WP_339113299.1">
    <property type="nucleotide sequence ID" value="NZ_JAYWLC010000018.1"/>
</dbReference>
<dbReference type="GO" id="GO:0032259">
    <property type="term" value="P:methylation"/>
    <property type="evidence" value="ECO:0007669"/>
    <property type="project" value="UniProtKB-KW"/>
</dbReference>
<dbReference type="InterPro" id="IPR029063">
    <property type="entry name" value="SAM-dependent_MTases_sf"/>
</dbReference>
<dbReference type="Pfam" id="PF13649">
    <property type="entry name" value="Methyltransf_25"/>
    <property type="match status" value="1"/>
</dbReference>
<dbReference type="Proteomes" id="UP001438953">
    <property type="component" value="Unassembled WGS sequence"/>
</dbReference>
<comment type="caution">
    <text evidence="3">The sequence shown here is derived from an EMBL/GenBank/DDBJ whole genome shotgun (WGS) entry which is preliminary data.</text>
</comment>
<gene>
    <name evidence="3" type="ORF">VSX56_16615</name>
</gene>
<name>A0ABV1SLA4_9RHOB</name>
<evidence type="ECO:0000256" key="1">
    <source>
        <dbReference type="ARBA" id="ARBA00022679"/>
    </source>
</evidence>
<dbReference type="EC" id="2.1.-.-" evidence="3"/>
<sequence length="198" mass="22321">MWDQRFTDAEYVFGTEPADFVRRQAERLTPGMRLLSIAEGEGRNAVFLAERGIKVTGVELSAPAREKAQRLALSRGVSIDLLAEDLRGWDWPVGEYDALLACFIQFADPAFREDIFDGIRRAVAPGGLVMIHGFARRQPRYGTGGPQMVEQLYDLDLLREAFPRWKILHQADYDADIHEGEGHCGRAALIDFVMQRPS</sequence>
<keyword evidence="3" id="KW-0489">Methyltransferase</keyword>
<reference evidence="3 4" key="1">
    <citation type="submission" date="2024-06" db="EMBL/GenBank/DDBJ databases">
        <title>Thioclava kandeliae sp. nov. from a rhizosphere soil sample of Kandelia candel in a mangrove.</title>
        <authorList>
            <person name="Mu T."/>
        </authorList>
    </citation>
    <scope>NUCLEOTIDE SEQUENCE [LARGE SCALE GENOMIC DNA]</scope>
    <source>
        <strain evidence="3 4">CPCC 100088</strain>
    </source>
</reference>
<evidence type="ECO:0000313" key="4">
    <source>
        <dbReference type="Proteomes" id="UP001438953"/>
    </source>
</evidence>